<dbReference type="Proteomes" id="UP000799302">
    <property type="component" value="Unassembled WGS sequence"/>
</dbReference>
<evidence type="ECO:0000256" key="2">
    <source>
        <dbReference type="SAM" id="Phobius"/>
    </source>
</evidence>
<reference evidence="3" key="1">
    <citation type="journal article" date="2020" name="Stud. Mycol.">
        <title>101 Dothideomycetes genomes: a test case for predicting lifestyles and emergence of pathogens.</title>
        <authorList>
            <person name="Haridas S."/>
            <person name="Albert R."/>
            <person name="Binder M."/>
            <person name="Bloem J."/>
            <person name="Labutti K."/>
            <person name="Salamov A."/>
            <person name="Andreopoulos B."/>
            <person name="Baker S."/>
            <person name="Barry K."/>
            <person name="Bills G."/>
            <person name="Bluhm B."/>
            <person name="Cannon C."/>
            <person name="Castanera R."/>
            <person name="Culley D."/>
            <person name="Daum C."/>
            <person name="Ezra D."/>
            <person name="Gonzalez J."/>
            <person name="Henrissat B."/>
            <person name="Kuo A."/>
            <person name="Liang C."/>
            <person name="Lipzen A."/>
            <person name="Lutzoni F."/>
            <person name="Magnuson J."/>
            <person name="Mondo S."/>
            <person name="Nolan M."/>
            <person name="Ohm R."/>
            <person name="Pangilinan J."/>
            <person name="Park H.-J."/>
            <person name="Ramirez L."/>
            <person name="Alfaro M."/>
            <person name="Sun H."/>
            <person name="Tritt A."/>
            <person name="Yoshinaga Y."/>
            <person name="Zwiers L.-H."/>
            <person name="Turgeon B."/>
            <person name="Goodwin S."/>
            <person name="Spatafora J."/>
            <person name="Crous P."/>
            <person name="Grigoriev I."/>
        </authorList>
    </citation>
    <scope>NUCLEOTIDE SEQUENCE</scope>
    <source>
        <strain evidence="3">CBS 115976</strain>
    </source>
</reference>
<keyword evidence="2" id="KW-0472">Membrane</keyword>
<keyword evidence="4" id="KW-1185">Reference proteome</keyword>
<sequence length="377" mass="43692">MDDAVSLHTTTTVDFDDAPELRTIESDTLAVPPPYTDHDENQQQSTGHHVSDVPYNSYNLSDLDAAKTLDDGTKVLLGVYQNDPKGMEAALNKWAQVPPIKIVQIRGTHQETTKNGDKKEQKRVTDFDVKLRLTEYLFTHPGRNAWAELRTIENHTKAYRGTVLKTVDRAANMERTKPSVKEWCHMYDASHAVLKKFRFKRYATGLDEKFLTERLENLVRATNYKGHLVISFPVENPGVDIFNDHWINRWRNTRWIFLLFCISMLWIITWPVLFFLTKKYEVVRADWPFSYHDEFGNGQRQFATISEKQWFAKWQKLIAKAIVSKRETVLTEEDLVIVDESLPQYGDPTIDSAINFLGAGIRTYQEVNRQVGWGYDT</sequence>
<dbReference type="AlphaFoldDB" id="A0A6A6U0E2"/>
<dbReference type="PANTHER" id="PTHR37848:SF1">
    <property type="entry name" value="SUN DOMAIN-CONTAINING PROTEIN"/>
    <property type="match status" value="1"/>
</dbReference>
<keyword evidence="2" id="KW-1133">Transmembrane helix</keyword>
<keyword evidence="2" id="KW-0812">Transmembrane</keyword>
<dbReference type="PANTHER" id="PTHR37848">
    <property type="entry name" value="EXPRESSED PROTEIN"/>
    <property type="match status" value="1"/>
</dbReference>
<gene>
    <name evidence="3" type="ORF">BT63DRAFT_377806</name>
</gene>
<dbReference type="OrthoDB" id="203796at2759"/>
<feature type="compositionally biased region" description="Polar residues" evidence="1">
    <location>
        <begin position="42"/>
        <end position="54"/>
    </location>
</feature>
<protein>
    <submittedName>
        <fullName evidence="3">Uncharacterized protein</fullName>
    </submittedName>
</protein>
<accession>A0A6A6U0E2</accession>
<evidence type="ECO:0000256" key="1">
    <source>
        <dbReference type="SAM" id="MobiDB-lite"/>
    </source>
</evidence>
<name>A0A6A6U0E2_9PEZI</name>
<feature type="transmembrane region" description="Helical" evidence="2">
    <location>
        <begin position="255"/>
        <end position="276"/>
    </location>
</feature>
<organism evidence="3 4">
    <name type="scientific">Microthyrium microscopicum</name>
    <dbReference type="NCBI Taxonomy" id="703497"/>
    <lineage>
        <taxon>Eukaryota</taxon>
        <taxon>Fungi</taxon>
        <taxon>Dikarya</taxon>
        <taxon>Ascomycota</taxon>
        <taxon>Pezizomycotina</taxon>
        <taxon>Dothideomycetes</taxon>
        <taxon>Dothideomycetes incertae sedis</taxon>
        <taxon>Microthyriales</taxon>
        <taxon>Microthyriaceae</taxon>
        <taxon>Microthyrium</taxon>
    </lineage>
</organism>
<dbReference type="EMBL" id="MU004240">
    <property type="protein sequence ID" value="KAF2665562.1"/>
    <property type="molecule type" value="Genomic_DNA"/>
</dbReference>
<evidence type="ECO:0000313" key="3">
    <source>
        <dbReference type="EMBL" id="KAF2665562.1"/>
    </source>
</evidence>
<proteinExistence type="predicted"/>
<feature type="region of interest" description="Disordered" evidence="1">
    <location>
        <begin position="29"/>
        <end position="54"/>
    </location>
</feature>
<evidence type="ECO:0000313" key="4">
    <source>
        <dbReference type="Proteomes" id="UP000799302"/>
    </source>
</evidence>